<sequence length="1036" mass="111837">MKNVYDIFRLLLLLTATVAAQLPYNPTRIFLSPQNDRLAYVLRPSSANQFSISSLDLSSNLTSSLLYATLSSTLPFLKTGTSQPLDAVVDSAGNITVYTGNCASNGQSQIWRLNTQEKETGVDLWAQQRLFQVKKSMSESLVGANYLASGIAFSTNVSSSPRDTRFYFFGGMCPTSEATGDTWTSSAEYSNSTLTYFPAPSGSAIAYNEGLVSTRNHPIAQAGHTMTGLHPTHSNRTDGSQTQQQNFVLLGGHTQEAFINMSQVALYSLPQEAWTYFPVSQPSSGAQVLPRSGHTATLSSDGTKMVLIGGWVGDVNTPASPQIAILNVAESYGGAGDWNWSVPSTAGIGGSMNTGIYGHGAMVLPGDVLLVVGGYTIPASTASKWRRATTFSQTANSNAYFYNFTSNVWLTDYTAPESSSPQGISSSGALSKTSQKAGLGVGLSLGTIAVAALFGLYFWYSRRQKSRREARDRDMKALTFASYQYGSDEWGMLPAGSRGSNIDVANSRRETKQSLAGRELAHGWRAAGSVEAERTGLLVEIPSPTRGLRRSASGRGPYPYEKRGSRNMEPIAERAALEEPLEWQVPHDTELQAQASALLGSPPTLDPFNDADPLRSHPVSIDGNSLVFNRTSHQRDEEVRGWMEEWEKAAQALIDPGPSQRQQRLIAGRESPSKSERTESILSEQSTHSSFSYRSGTGGAGGIVRSLSMRSAAILSSLTSSFTGGLSAARSPPVSPVPITSMSDARMSLPSQRRRPVSLSIAQTPRPATIHVNDELTARATTLSRLQDEGQSLLPSPTRHAPPLSMSMPKTRNRYKSPPTSPAKEENETEMNTNLNRGRKGAGWVGSVRRVISGAYAASSSHARTPSGTSNSATSSPVKERYKDEPEVDEWARTASPAPVDGVKRAVSDAAFWKSKKGQKDWLTGSDDEETDVESHSPLTTPSPGHPSPSKRPRSPRARSTTTSRTSRSATGAAAEDGNGEDEDWDVERAAESRLVQLMFTVPRQRLRVVNCDVDNQSMVSLVPERSKEDQEKEAG</sequence>
<dbReference type="Gene3D" id="2.120.10.80">
    <property type="entry name" value="Kelch-type beta propeller"/>
    <property type="match status" value="1"/>
</dbReference>
<keyword evidence="2" id="KW-0472">Membrane</keyword>
<evidence type="ECO:0000256" key="3">
    <source>
        <dbReference type="SAM" id="SignalP"/>
    </source>
</evidence>
<proteinExistence type="predicted"/>
<protein>
    <recommendedName>
        <fullName evidence="6">Galactose oxidase</fullName>
    </recommendedName>
</protein>
<evidence type="ECO:0000313" key="4">
    <source>
        <dbReference type="EMBL" id="TID13830.1"/>
    </source>
</evidence>
<feature type="compositionally biased region" description="Polar residues" evidence="1">
    <location>
        <begin position="680"/>
        <end position="695"/>
    </location>
</feature>
<dbReference type="EMBL" id="SNSC02000025">
    <property type="protein sequence ID" value="TID13830.1"/>
    <property type="molecule type" value="Genomic_DNA"/>
</dbReference>
<feature type="region of interest" description="Disordered" evidence="1">
    <location>
        <begin position="1016"/>
        <end position="1036"/>
    </location>
</feature>
<reference evidence="4 5" key="1">
    <citation type="submission" date="2019-04" db="EMBL/GenBank/DDBJ databases">
        <title>High contiguity whole genome sequence and gene annotation resource for two Venturia nashicola isolates.</title>
        <authorList>
            <person name="Prokchorchik M."/>
            <person name="Won K."/>
            <person name="Lee Y."/>
            <person name="Choi E.D."/>
            <person name="Segonzac C."/>
            <person name="Sohn K.H."/>
        </authorList>
    </citation>
    <scope>NUCLEOTIDE SEQUENCE [LARGE SCALE GENOMIC DNA]</scope>
    <source>
        <strain evidence="4 5">PRI2</strain>
    </source>
</reference>
<feature type="compositionally biased region" description="Polar residues" evidence="1">
    <location>
        <begin position="858"/>
        <end position="877"/>
    </location>
</feature>
<comment type="caution">
    <text evidence="4">The sequence shown here is derived from an EMBL/GenBank/DDBJ whole genome shotgun (WGS) entry which is preliminary data.</text>
</comment>
<dbReference type="AlphaFoldDB" id="A0A4Z1NSD3"/>
<keyword evidence="5" id="KW-1185">Reference proteome</keyword>
<organism evidence="4 5">
    <name type="scientific">Venturia nashicola</name>
    <dbReference type="NCBI Taxonomy" id="86259"/>
    <lineage>
        <taxon>Eukaryota</taxon>
        <taxon>Fungi</taxon>
        <taxon>Dikarya</taxon>
        <taxon>Ascomycota</taxon>
        <taxon>Pezizomycotina</taxon>
        <taxon>Dothideomycetes</taxon>
        <taxon>Pleosporomycetidae</taxon>
        <taxon>Venturiales</taxon>
        <taxon>Venturiaceae</taxon>
        <taxon>Venturia</taxon>
    </lineage>
</organism>
<gene>
    <name evidence="4" type="ORF">E6O75_ATG01808</name>
</gene>
<dbReference type="SUPFAM" id="SSF117281">
    <property type="entry name" value="Kelch motif"/>
    <property type="match status" value="1"/>
</dbReference>
<keyword evidence="2" id="KW-1133">Transmembrane helix</keyword>
<feature type="compositionally biased region" description="Basic and acidic residues" evidence="1">
    <location>
        <begin position="1025"/>
        <end position="1036"/>
    </location>
</feature>
<feature type="chain" id="PRO_5021203464" description="Galactose oxidase" evidence="3">
    <location>
        <begin position="21"/>
        <end position="1036"/>
    </location>
</feature>
<keyword evidence="3" id="KW-0732">Signal</keyword>
<feature type="signal peptide" evidence="3">
    <location>
        <begin position="1"/>
        <end position="20"/>
    </location>
</feature>
<name>A0A4Z1NSD3_9PEZI</name>
<keyword evidence="2" id="KW-0812">Transmembrane</keyword>
<feature type="region of interest" description="Disordered" evidence="1">
    <location>
        <begin position="653"/>
        <end position="696"/>
    </location>
</feature>
<dbReference type="InterPro" id="IPR015915">
    <property type="entry name" value="Kelch-typ_b-propeller"/>
</dbReference>
<evidence type="ECO:0000256" key="1">
    <source>
        <dbReference type="SAM" id="MobiDB-lite"/>
    </source>
</evidence>
<feature type="compositionally biased region" description="Low complexity" evidence="1">
    <location>
        <begin position="958"/>
        <end position="975"/>
    </location>
</feature>
<evidence type="ECO:0008006" key="6">
    <source>
        <dbReference type="Google" id="ProtNLM"/>
    </source>
</evidence>
<feature type="region of interest" description="Disordered" evidence="1">
    <location>
        <begin position="723"/>
        <end position="760"/>
    </location>
</feature>
<evidence type="ECO:0000313" key="5">
    <source>
        <dbReference type="Proteomes" id="UP000298493"/>
    </source>
</evidence>
<feature type="region of interest" description="Disordered" evidence="1">
    <location>
        <begin position="789"/>
        <end position="842"/>
    </location>
</feature>
<accession>A0A4Z1NSD3</accession>
<feature type="transmembrane region" description="Helical" evidence="2">
    <location>
        <begin position="437"/>
        <end position="460"/>
    </location>
</feature>
<dbReference type="STRING" id="86259.A0A4Z1NSD3"/>
<evidence type="ECO:0000256" key="2">
    <source>
        <dbReference type="SAM" id="Phobius"/>
    </source>
</evidence>
<dbReference type="Proteomes" id="UP000298493">
    <property type="component" value="Unassembled WGS sequence"/>
</dbReference>
<feature type="region of interest" description="Disordered" evidence="1">
    <location>
        <begin position="857"/>
        <end position="899"/>
    </location>
</feature>
<feature type="region of interest" description="Disordered" evidence="1">
    <location>
        <begin position="915"/>
        <end position="986"/>
    </location>
</feature>